<name>A0ABW7WWA0_9NOCA</name>
<keyword evidence="7" id="KW-0594">Phospholipid biosynthesis</keyword>
<dbReference type="GO" id="GO:0016301">
    <property type="term" value="F:kinase activity"/>
    <property type="evidence" value="ECO:0007669"/>
    <property type="project" value="UniProtKB-KW"/>
</dbReference>
<keyword evidence="7" id="KW-0443">Lipid metabolism</keyword>
<keyword evidence="8" id="KW-1208">Phospholipid metabolism</keyword>
<keyword evidence="7" id="KW-0444">Lipid biosynthesis</keyword>
<dbReference type="PANTHER" id="PTHR12358">
    <property type="entry name" value="SPHINGOSINE KINASE"/>
    <property type="match status" value="1"/>
</dbReference>
<dbReference type="PANTHER" id="PTHR12358:SF54">
    <property type="entry name" value="SPHINGOSINE KINASE RELATED PROTEIN"/>
    <property type="match status" value="1"/>
</dbReference>
<dbReference type="EC" id="2.7.1.-" evidence="10"/>
<dbReference type="PROSITE" id="PS50146">
    <property type="entry name" value="DAGK"/>
    <property type="match status" value="1"/>
</dbReference>
<evidence type="ECO:0000256" key="7">
    <source>
        <dbReference type="ARBA" id="ARBA00023209"/>
    </source>
</evidence>
<accession>A0ABW7WWA0</accession>
<evidence type="ECO:0000256" key="2">
    <source>
        <dbReference type="ARBA" id="ARBA00005983"/>
    </source>
</evidence>
<dbReference type="Gene3D" id="3.40.50.10330">
    <property type="entry name" value="Probable inorganic polyphosphate/atp-NAD kinase, domain 1"/>
    <property type="match status" value="1"/>
</dbReference>
<dbReference type="Pfam" id="PF00781">
    <property type="entry name" value="DAGK_cat"/>
    <property type="match status" value="1"/>
</dbReference>
<dbReference type="EMBL" id="JBIRYO010000003">
    <property type="protein sequence ID" value="MFI2473111.1"/>
    <property type="molecule type" value="Genomic_DNA"/>
</dbReference>
<proteinExistence type="inferred from homology"/>
<evidence type="ECO:0000256" key="1">
    <source>
        <dbReference type="ARBA" id="ARBA00001946"/>
    </source>
</evidence>
<dbReference type="RefSeq" id="WP_397091662.1">
    <property type="nucleotide sequence ID" value="NZ_JBIRYO010000003.1"/>
</dbReference>
<evidence type="ECO:0000259" key="9">
    <source>
        <dbReference type="PROSITE" id="PS50146"/>
    </source>
</evidence>
<evidence type="ECO:0000256" key="3">
    <source>
        <dbReference type="ARBA" id="ARBA00022679"/>
    </source>
</evidence>
<keyword evidence="11" id="KW-1185">Reference proteome</keyword>
<dbReference type="InterPro" id="IPR050187">
    <property type="entry name" value="Lipid_Phosphate_FormReg"/>
</dbReference>
<comment type="cofactor">
    <cofactor evidence="1">
        <name>Mg(2+)</name>
        <dbReference type="ChEBI" id="CHEBI:18420"/>
    </cofactor>
</comment>
<dbReference type="InterPro" id="IPR016064">
    <property type="entry name" value="NAD/diacylglycerol_kinase_sf"/>
</dbReference>
<evidence type="ECO:0000256" key="4">
    <source>
        <dbReference type="ARBA" id="ARBA00022741"/>
    </source>
</evidence>
<feature type="domain" description="DAGKc" evidence="9">
    <location>
        <begin position="1"/>
        <end position="143"/>
    </location>
</feature>
<dbReference type="SMART" id="SM00046">
    <property type="entry name" value="DAGKc"/>
    <property type="match status" value="1"/>
</dbReference>
<dbReference type="InterPro" id="IPR045540">
    <property type="entry name" value="YegS/DAGK_C"/>
</dbReference>
<evidence type="ECO:0000313" key="10">
    <source>
        <dbReference type="EMBL" id="MFI2473111.1"/>
    </source>
</evidence>
<evidence type="ECO:0000313" key="11">
    <source>
        <dbReference type="Proteomes" id="UP001611415"/>
    </source>
</evidence>
<keyword evidence="5 10" id="KW-0418">Kinase</keyword>
<dbReference type="SUPFAM" id="SSF111331">
    <property type="entry name" value="NAD kinase/diacylglycerol kinase-like"/>
    <property type="match status" value="1"/>
</dbReference>
<dbReference type="Pfam" id="PF19279">
    <property type="entry name" value="YegS_C"/>
    <property type="match status" value="1"/>
</dbReference>
<evidence type="ECO:0000256" key="6">
    <source>
        <dbReference type="ARBA" id="ARBA00022840"/>
    </source>
</evidence>
<dbReference type="Gene3D" id="2.60.200.40">
    <property type="match status" value="1"/>
</dbReference>
<comment type="similarity">
    <text evidence="2">Belongs to the diacylglycerol/lipid kinase family.</text>
</comment>
<organism evidence="10 11">
    <name type="scientific">Nocardia xishanensis</name>
    <dbReference type="NCBI Taxonomy" id="238964"/>
    <lineage>
        <taxon>Bacteria</taxon>
        <taxon>Bacillati</taxon>
        <taxon>Actinomycetota</taxon>
        <taxon>Actinomycetes</taxon>
        <taxon>Mycobacteriales</taxon>
        <taxon>Nocardiaceae</taxon>
        <taxon>Nocardia</taxon>
    </lineage>
</organism>
<reference evidence="10 11" key="1">
    <citation type="submission" date="2024-10" db="EMBL/GenBank/DDBJ databases">
        <title>The Natural Products Discovery Center: Release of the First 8490 Sequenced Strains for Exploring Actinobacteria Biosynthetic Diversity.</title>
        <authorList>
            <person name="Kalkreuter E."/>
            <person name="Kautsar S.A."/>
            <person name="Yang D."/>
            <person name="Bader C.D."/>
            <person name="Teijaro C.N."/>
            <person name="Fluegel L."/>
            <person name="Davis C.M."/>
            <person name="Simpson J.R."/>
            <person name="Lauterbach L."/>
            <person name="Steele A.D."/>
            <person name="Gui C."/>
            <person name="Meng S."/>
            <person name="Li G."/>
            <person name="Viehrig K."/>
            <person name="Ye F."/>
            <person name="Su P."/>
            <person name="Kiefer A.F."/>
            <person name="Nichols A."/>
            <person name="Cepeda A.J."/>
            <person name="Yan W."/>
            <person name="Fan B."/>
            <person name="Jiang Y."/>
            <person name="Adhikari A."/>
            <person name="Zheng C.-J."/>
            <person name="Schuster L."/>
            <person name="Cowan T.M."/>
            <person name="Smanski M.J."/>
            <person name="Chevrette M.G."/>
            <person name="De Carvalho L.P.S."/>
            <person name="Shen B."/>
        </authorList>
    </citation>
    <scope>NUCLEOTIDE SEQUENCE [LARGE SCALE GENOMIC DNA]</scope>
    <source>
        <strain evidence="10 11">NPDC019275</strain>
    </source>
</reference>
<protein>
    <submittedName>
        <fullName evidence="10">Diacylglycerol/lipid kinase family protein</fullName>
        <ecNumber evidence="10">2.7.1.-</ecNumber>
    </submittedName>
</protein>
<evidence type="ECO:0000256" key="5">
    <source>
        <dbReference type="ARBA" id="ARBA00022777"/>
    </source>
</evidence>
<sequence>MLVILNPQSNAGTALQRWQPVERALRERHPGMTVELPADADQAVKLVRAQLETPDGGAPEVIVAAGGDGMVNLVLNAIMDPETDRPRRGAERVALGAIGLGSSNDFHKPLRPASTIAGVAVRVDAADAETVDVGKATMLLPDGSRVVRYFLLNASMGLVAAGNDSFNHATGALAWLKSRNVEAAIVATALRNIATHRPLRLEVRGTDWTHTAPITNIGVLKSVHFAGGMYYDTPVTRTDGRFDVNIWAASGRLRILGLIAGLYRGAFSGSPLAICHRDTTVELRPERPVPLELDGEITLVESARLEVLPRTLKVCAA</sequence>
<dbReference type="InterPro" id="IPR017438">
    <property type="entry name" value="ATP-NAD_kinase_N"/>
</dbReference>
<gene>
    <name evidence="10" type="ORF">ACH49W_06995</name>
</gene>
<keyword evidence="6" id="KW-0067">ATP-binding</keyword>
<keyword evidence="4" id="KW-0547">Nucleotide-binding</keyword>
<dbReference type="Proteomes" id="UP001611415">
    <property type="component" value="Unassembled WGS sequence"/>
</dbReference>
<comment type="caution">
    <text evidence="10">The sequence shown here is derived from an EMBL/GenBank/DDBJ whole genome shotgun (WGS) entry which is preliminary data.</text>
</comment>
<evidence type="ECO:0000256" key="8">
    <source>
        <dbReference type="ARBA" id="ARBA00023264"/>
    </source>
</evidence>
<keyword evidence="3 10" id="KW-0808">Transferase</keyword>
<dbReference type="InterPro" id="IPR001206">
    <property type="entry name" value="Diacylglycerol_kinase_cat_dom"/>
</dbReference>